<protein>
    <submittedName>
        <fullName evidence="2">Uncharacterized protein</fullName>
    </submittedName>
</protein>
<evidence type="ECO:0000256" key="1">
    <source>
        <dbReference type="SAM" id="MobiDB-lite"/>
    </source>
</evidence>
<evidence type="ECO:0000313" key="3">
    <source>
        <dbReference type="Proteomes" id="UP000315496"/>
    </source>
</evidence>
<accession>A0A4Z1SNQ2</accession>
<comment type="caution">
    <text evidence="2">The sequence shown here is derived from an EMBL/GenBank/DDBJ whole genome shotgun (WGS) entry which is preliminary data.</text>
</comment>
<keyword evidence="3" id="KW-1185">Reference proteome</keyword>
<dbReference type="Proteomes" id="UP000315496">
    <property type="component" value="Chromosome 3"/>
</dbReference>
<dbReference type="VEuPathDB" id="GiardiaDB:GMRT_11272"/>
<dbReference type="InterPro" id="IPR011990">
    <property type="entry name" value="TPR-like_helical_dom_sf"/>
</dbReference>
<feature type="region of interest" description="Disordered" evidence="1">
    <location>
        <begin position="219"/>
        <end position="240"/>
    </location>
</feature>
<dbReference type="Gene3D" id="1.25.40.10">
    <property type="entry name" value="Tetratricopeptide repeat domain"/>
    <property type="match status" value="1"/>
</dbReference>
<dbReference type="OrthoDB" id="440128at2759"/>
<proteinExistence type="predicted"/>
<dbReference type="SUPFAM" id="SSF48452">
    <property type="entry name" value="TPR-like"/>
    <property type="match status" value="1"/>
</dbReference>
<reference evidence="2 3" key="1">
    <citation type="submission" date="2019-05" db="EMBL/GenBank/DDBJ databases">
        <title>The compact genome of Giardia muris reveals important steps in the evolution of intestinal protozoan parasites.</title>
        <authorList>
            <person name="Xu F."/>
            <person name="Jimenez-Gonzalez A."/>
            <person name="Einarsson E."/>
            <person name="Astvaldsson A."/>
            <person name="Peirasmaki D."/>
            <person name="Eckmann L."/>
            <person name="Andersson J.O."/>
            <person name="Svard S.G."/>
            <person name="Jerlstrom-Hultqvist J."/>
        </authorList>
    </citation>
    <scope>NUCLEOTIDE SEQUENCE [LARGE SCALE GENOMIC DNA]</scope>
    <source>
        <strain evidence="2 3">Roberts-Thomson</strain>
    </source>
</reference>
<name>A0A4Z1SNQ2_GIAMU</name>
<dbReference type="AlphaFoldDB" id="A0A4Z1SNQ2"/>
<sequence length="965" mass="108108">MAESGVQIDYHGRKSALFEFDDLARGGTPLAFSDAPSNPSGIVEIIHLRDYQRLYSPQPWAAPSPVADTCNPILTFPNSYTNSPFIFGNPSNRNSLTRGDGTARRLSSSFRGTPLSEAAEALFNSLNEDGNLHATALGASALRQPPVGENGSYVSYFLTDYNDLLTQSIVDMLYTQAGLIRDKVNDLKDVEAIIEGKLNLRGASFTAKSSEAFGAIRRPRKDSIDPPFSQRGHSFRSQFSKSKYKPEISRAMPRSIFEGAPEVIIAHPPPGPARRGNAGGNLEDYSLSKHLSGFKSQATTATMRSPVTKAFAQLRETADAGVPDSSSIQLGERLLANCPPSEMVETLKKIIKQGMVHRDADHVYHFTKKLVGLASTDGRVAKEITDYIRLLEEHGRVSSAASLLVTCATQCLRAHNCTCFPEQLIMKALRLYESIGDYQACQALIEQTTQVFARPEDREPYPLDKYWRVVFFGAYLEMIHGHVDSAREVIGYIIHRVKEPGPVIMEYVDLEIRHCSYKVGFEFLANYCLTREVVYAPLMLFFAELLCRTFPQNPALIDAFLERSASTLVTDVQWRLRCMSALYHLRLGMFGKAMSLCQVALDYAKEGVEWRILVVMARIAFYSHSPDVPVTPEVQKEVLGYLLRARDYASVKSKPFVLLEMAHYYEFWGMDRDALDLLLTAIKASPKEWKYTMEYVLVLRHNGRLSDALESVACAIQLDNSSTGRLWALYASLAQYVNAAFHFSVIRAAAAHCPKSADVWIEIARFYLNPTYDSFSLSIAEEAIAKAVYYTPQYGDTYIEWLRLITIKLVATHSVHLDQATNDTLTEQIERCFHVCAEIKPTYGLLWNYVKAQVTQHGYTTLFVYDGPASVPRTVLERAFVLVIEEVYRNLEIYRSVLNRASEGSRGTLVDALSSSHEPQKVIPTEAWQSFNTAISTFDRLQSEALSDHPAEARIQVLFNTDIVL</sequence>
<feature type="compositionally biased region" description="Polar residues" evidence="1">
    <location>
        <begin position="231"/>
        <end position="240"/>
    </location>
</feature>
<evidence type="ECO:0000313" key="2">
    <source>
        <dbReference type="EMBL" id="TNJ27396.1"/>
    </source>
</evidence>
<dbReference type="EMBL" id="VDLU01000003">
    <property type="protein sequence ID" value="TNJ27396.1"/>
    <property type="molecule type" value="Genomic_DNA"/>
</dbReference>
<gene>
    <name evidence="2" type="ORF">GMRT_11272</name>
</gene>
<organism evidence="2 3">
    <name type="scientific">Giardia muris</name>
    <dbReference type="NCBI Taxonomy" id="5742"/>
    <lineage>
        <taxon>Eukaryota</taxon>
        <taxon>Metamonada</taxon>
        <taxon>Diplomonadida</taxon>
        <taxon>Hexamitidae</taxon>
        <taxon>Giardiinae</taxon>
        <taxon>Giardia</taxon>
    </lineage>
</organism>